<keyword evidence="2" id="KW-1185">Reference proteome</keyword>
<proteinExistence type="predicted"/>
<dbReference type="PANTHER" id="PTHR10242:SF7">
    <property type="entry name" value="HHH-GPD DOMAIN-CONTAINING PROTEIN"/>
    <property type="match status" value="1"/>
</dbReference>
<gene>
    <name evidence="1" type="ORF">JCGZ_10770</name>
</gene>
<name>A0A067LI12_JATCU</name>
<dbReference type="OrthoDB" id="4951845at2759"/>
<dbReference type="GO" id="GO:0006285">
    <property type="term" value="P:base-excision repair, AP site formation"/>
    <property type="evidence" value="ECO:0007669"/>
    <property type="project" value="TreeGrafter"/>
</dbReference>
<evidence type="ECO:0000313" key="2">
    <source>
        <dbReference type="Proteomes" id="UP000027138"/>
    </source>
</evidence>
<sequence>MRRRGRKRAKIEANNVVANFPSARELAKVDEEFLKKRCNVGHRAKTIISLVNAIESERLKLDDFENALLSNSYEQIRSEILKIKGIGPFTCANILMCIGHYIDIPIDSETIRLVKKIHGRENCSRSTIAKDVKEIYGGYEPYQCLAYWFDLVKDYESRYGKLSELSPSSYHFVSGHIDPKPPAPADKQV</sequence>
<dbReference type="InterPro" id="IPR011257">
    <property type="entry name" value="DNA_glycosylase"/>
</dbReference>
<reference evidence="1 2" key="1">
    <citation type="journal article" date="2014" name="PLoS ONE">
        <title>Global Analysis of Gene Expression Profiles in Physic Nut (Jatropha curcas L.) Seedlings Exposed to Salt Stress.</title>
        <authorList>
            <person name="Zhang L."/>
            <person name="Zhang C."/>
            <person name="Wu P."/>
            <person name="Chen Y."/>
            <person name="Li M."/>
            <person name="Jiang H."/>
            <person name="Wu G."/>
        </authorList>
    </citation>
    <scope>NUCLEOTIDE SEQUENCE [LARGE SCALE GENOMIC DNA]</scope>
    <source>
        <strain evidence="2">cv. GZQX0401</strain>
        <tissue evidence="1">Young leaves</tissue>
    </source>
</reference>
<dbReference type="InterPro" id="IPR052054">
    <property type="entry name" value="Oxidative_DNA_repair_enzyme"/>
</dbReference>
<accession>A0A067LI12</accession>
<dbReference type="EMBL" id="KK914200">
    <property type="protein sequence ID" value="KDP47043.1"/>
    <property type="molecule type" value="Genomic_DNA"/>
</dbReference>
<dbReference type="Gene3D" id="1.10.340.30">
    <property type="entry name" value="Hypothetical protein, domain 2"/>
    <property type="match status" value="1"/>
</dbReference>
<dbReference type="PANTHER" id="PTHR10242">
    <property type="entry name" value="8-OXOGUANINE DNA GLYCOSYLASE"/>
    <property type="match status" value="1"/>
</dbReference>
<evidence type="ECO:0000313" key="1">
    <source>
        <dbReference type="EMBL" id="KDP47043.1"/>
    </source>
</evidence>
<protein>
    <recommendedName>
        <fullName evidence="3">HhH-GPD domain-containing protein</fullName>
    </recommendedName>
</protein>
<organism evidence="1 2">
    <name type="scientific">Jatropha curcas</name>
    <name type="common">Barbados nut</name>
    <dbReference type="NCBI Taxonomy" id="180498"/>
    <lineage>
        <taxon>Eukaryota</taxon>
        <taxon>Viridiplantae</taxon>
        <taxon>Streptophyta</taxon>
        <taxon>Embryophyta</taxon>
        <taxon>Tracheophyta</taxon>
        <taxon>Spermatophyta</taxon>
        <taxon>Magnoliopsida</taxon>
        <taxon>eudicotyledons</taxon>
        <taxon>Gunneridae</taxon>
        <taxon>Pentapetalae</taxon>
        <taxon>rosids</taxon>
        <taxon>fabids</taxon>
        <taxon>Malpighiales</taxon>
        <taxon>Euphorbiaceae</taxon>
        <taxon>Crotonoideae</taxon>
        <taxon>Jatropheae</taxon>
        <taxon>Jatropha</taxon>
    </lineage>
</organism>
<dbReference type="STRING" id="180498.A0A067LI12"/>
<dbReference type="AlphaFoldDB" id="A0A067LI12"/>
<dbReference type="GO" id="GO:0034039">
    <property type="term" value="F:8-oxo-7,8-dihydroguanine DNA N-glycosylase activity"/>
    <property type="evidence" value="ECO:0007669"/>
    <property type="project" value="TreeGrafter"/>
</dbReference>
<dbReference type="GO" id="GO:0005634">
    <property type="term" value="C:nucleus"/>
    <property type="evidence" value="ECO:0007669"/>
    <property type="project" value="TreeGrafter"/>
</dbReference>
<dbReference type="SUPFAM" id="SSF48150">
    <property type="entry name" value="DNA-glycosylase"/>
    <property type="match status" value="1"/>
</dbReference>
<dbReference type="Proteomes" id="UP000027138">
    <property type="component" value="Unassembled WGS sequence"/>
</dbReference>
<evidence type="ECO:0008006" key="3">
    <source>
        <dbReference type="Google" id="ProtNLM"/>
    </source>
</evidence>